<organism evidence="2 3">
    <name type="scientific">Caulifigura coniformis</name>
    <dbReference type="NCBI Taxonomy" id="2527983"/>
    <lineage>
        <taxon>Bacteria</taxon>
        <taxon>Pseudomonadati</taxon>
        <taxon>Planctomycetota</taxon>
        <taxon>Planctomycetia</taxon>
        <taxon>Planctomycetales</taxon>
        <taxon>Planctomycetaceae</taxon>
        <taxon>Caulifigura</taxon>
    </lineage>
</organism>
<feature type="transmembrane region" description="Helical" evidence="1">
    <location>
        <begin position="395"/>
        <end position="412"/>
    </location>
</feature>
<name>A0A517SFY9_9PLAN</name>
<feature type="transmembrane region" description="Helical" evidence="1">
    <location>
        <begin position="811"/>
        <end position="831"/>
    </location>
</feature>
<dbReference type="RefSeq" id="WP_145030841.1">
    <property type="nucleotide sequence ID" value="NZ_CP036271.1"/>
</dbReference>
<dbReference type="InParanoid" id="A0A517SFY9"/>
<protein>
    <recommendedName>
        <fullName evidence="4">MMPL family protein</fullName>
    </recommendedName>
</protein>
<dbReference type="OrthoDB" id="2112773at2"/>
<feature type="transmembrane region" description="Helical" evidence="1">
    <location>
        <begin position="333"/>
        <end position="357"/>
    </location>
</feature>
<dbReference type="SUPFAM" id="SSF82866">
    <property type="entry name" value="Multidrug efflux transporter AcrB transmembrane domain"/>
    <property type="match status" value="2"/>
</dbReference>
<reference evidence="2 3" key="1">
    <citation type="submission" date="2019-02" db="EMBL/GenBank/DDBJ databases">
        <title>Deep-cultivation of Planctomycetes and their phenomic and genomic characterization uncovers novel biology.</title>
        <authorList>
            <person name="Wiegand S."/>
            <person name="Jogler M."/>
            <person name="Boedeker C."/>
            <person name="Pinto D."/>
            <person name="Vollmers J."/>
            <person name="Rivas-Marin E."/>
            <person name="Kohn T."/>
            <person name="Peeters S.H."/>
            <person name="Heuer A."/>
            <person name="Rast P."/>
            <person name="Oberbeckmann S."/>
            <person name="Bunk B."/>
            <person name="Jeske O."/>
            <person name="Meyerdierks A."/>
            <person name="Storesund J.E."/>
            <person name="Kallscheuer N."/>
            <person name="Luecker S."/>
            <person name="Lage O.M."/>
            <person name="Pohl T."/>
            <person name="Merkel B.J."/>
            <person name="Hornburger P."/>
            <person name="Mueller R.-W."/>
            <person name="Bruemmer F."/>
            <person name="Labrenz M."/>
            <person name="Spormann A.M."/>
            <person name="Op den Camp H."/>
            <person name="Overmann J."/>
            <person name="Amann R."/>
            <person name="Jetten M.S.M."/>
            <person name="Mascher T."/>
            <person name="Medema M.H."/>
            <person name="Devos D.P."/>
            <person name="Kaster A.-K."/>
            <person name="Ovreas L."/>
            <person name="Rohde M."/>
            <person name="Galperin M.Y."/>
            <person name="Jogler C."/>
        </authorList>
    </citation>
    <scope>NUCLEOTIDE SEQUENCE [LARGE SCALE GENOMIC DNA]</scope>
    <source>
        <strain evidence="2 3">Pan44</strain>
    </source>
</reference>
<keyword evidence="1" id="KW-0812">Transmembrane</keyword>
<feature type="transmembrane region" description="Helical" evidence="1">
    <location>
        <begin position="424"/>
        <end position="446"/>
    </location>
</feature>
<feature type="transmembrane region" description="Helical" evidence="1">
    <location>
        <begin position="734"/>
        <end position="755"/>
    </location>
</feature>
<sequence length="883" mass="92210">MKQSFTSRETSSRGQALAILAVLLFCIPLVASGLKRATFDGRPTAVRDAETATNPEYDLVVAWHGGRLGDPRIADVRRKLLGEVAADGLLRGGSPYVADVTSADDQLAALTASDMTVEQAKESLSGIWLGRGGLKIKATNNGRRDLEWTARRIETELNAVEGRTVVVSLRPMTTPVSGDTDSPIEIPEFDLEVFCAAGNDPLATPATLRDEVLKVRGYPTAAEPDGQQLVAEAFEAVGTPVAIRIRLTDAGKAVPAAARDAIRHAAADAGIASEDLMVSGSLLTAAERAETLSAAASPGAGGGLWNGVLSPIVITLAAAGVLGMLVGGYSIDLICSMVLGAFGAAGLAAGMNALGIAWTESLLLIPAVVFVLTVATTLLEPAAGGSLSARVRRPMSASTLLSALCLVTLLVGSNMQRTTDRQFALAGAAACAIAWGLSTICVPPVASLLGGRPIRRVTHGLDFAEWIVTHQRITATVAATVGVALAVLLLQPDVQNWVSAPRGESSRGSQFALERSLGGTSDIRAEIHFDAERMQRMRILERAGIVRATVQKLKSCHGVTGAMSLAEAAPDIPRPADDARTRERSTYIARSNKVAEHLRDRNEVLGGAWLLEHGSEDGSEAVGETWVIRASLAELAVDAPQVVVADLNRAIQDVLRFHAGVSHEITGDVVKASLRSATPSRRPGVIGVLVALSLIVAAVGTGSLGRGLAVAGIVAIPGVAVLIAPGFQPGQFGAPAFLAIAIPLSLGVMSCVRLVNDLGEWVAATSTRHEALAFAFTGSMTRSRQALVTLAAVLGGLSLLTPQLVPSAVRAGVWVSVWAMAASQCIFPLLLSGRLGRLIVRDGERGLDTVDDHVVAAPIRLEPVIEAPHFELETTRRRVRSAG</sequence>
<evidence type="ECO:0000313" key="3">
    <source>
        <dbReference type="Proteomes" id="UP000315700"/>
    </source>
</evidence>
<feature type="transmembrane region" description="Helical" evidence="1">
    <location>
        <begin position="708"/>
        <end position="727"/>
    </location>
</feature>
<dbReference type="AlphaFoldDB" id="A0A517SFY9"/>
<gene>
    <name evidence="2" type="ORF">Pan44_30840</name>
</gene>
<accession>A0A517SFY9</accession>
<evidence type="ECO:0008006" key="4">
    <source>
        <dbReference type="Google" id="ProtNLM"/>
    </source>
</evidence>
<feature type="transmembrane region" description="Helical" evidence="1">
    <location>
        <begin position="786"/>
        <end position="805"/>
    </location>
</feature>
<evidence type="ECO:0000256" key="1">
    <source>
        <dbReference type="SAM" id="Phobius"/>
    </source>
</evidence>
<dbReference type="EMBL" id="CP036271">
    <property type="protein sequence ID" value="QDT55043.1"/>
    <property type="molecule type" value="Genomic_DNA"/>
</dbReference>
<keyword evidence="1" id="KW-0472">Membrane</keyword>
<feature type="transmembrane region" description="Helical" evidence="1">
    <location>
        <begin position="684"/>
        <end position="702"/>
    </location>
</feature>
<dbReference type="KEGG" id="ccos:Pan44_30840"/>
<evidence type="ECO:0000313" key="2">
    <source>
        <dbReference type="EMBL" id="QDT55043.1"/>
    </source>
</evidence>
<proteinExistence type="predicted"/>
<feature type="transmembrane region" description="Helical" evidence="1">
    <location>
        <begin position="363"/>
        <end position="383"/>
    </location>
</feature>
<feature type="transmembrane region" description="Helical" evidence="1">
    <location>
        <begin position="304"/>
        <end position="326"/>
    </location>
</feature>
<keyword evidence="1" id="KW-1133">Transmembrane helix</keyword>
<keyword evidence="3" id="KW-1185">Reference proteome</keyword>
<dbReference type="Proteomes" id="UP000315700">
    <property type="component" value="Chromosome"/>
</dbReference>